<evidence type="ECO:0000259" key="2">
    <source>
        <dbReference type="Pfam" id="PF14500"/>
    </source>
</evidence>
<keyword evidence="1" id="KW-0206">Cytoskeleton</keyword>
<proteinExistence type="inferred from homology"/>
<dbReference type="OrthoDB" id="342900at2759"/>
<dbReference type="GO" id="GO:0005634">
    <property type="term" value="C:nucleus"/>
    <property type="evidence" value="ECO:0007669"/>
    <property type="project" value="UniProtKB-SubCell"/>
</dbReference>
<evidence type="ECO:0000256" key="1">
    <source>
        <dbReference type="RuleBase" id="RU367072"/>
    </source>
</evidence>
<dbReference type="PANTHER" id="PTHR12891">
    <property type="entry name" value="DNA REPAIR/TRANSCRIPTION PROTEIN MET18/MMS19"/>
    <property type="match status" value="1"/>
</dbReference>
<protein>
    <recommendedName>
        <fullName evidence="1">MMS19 nucleotide excision repair protein</fullName>
    </recommendedName>
</protein>
<accession>A0A183TEQ2</accession>
<keyword evidence="1" id="KW-0227">DNA damage</keyword>
<dbReference type="Pfam" id="PF14500">
    <property type="entry name" value="MMS19_N"/>
    <property type="match status" value="2"/>
</dbReference>
<gene>
    <name evidence="3" type="ORF">SSLN_LOCUS14950</name>
</gene>
<dbReference type="EMBL" id="UYSU01039463">
    <property type="protein sequence ID" value="VDM01336.1"/>
    <property type="molecule type" value="Genomic_DNA"/>
</dbReference>
<evidence type="ECO:0000313" key="5">
    <source>
        <dbReference type="WBParaSite" id="SSLN_0001551001-mRNA-1"/>
    </source>
</evidence>
<comment type="similarity">
    <text evidence="1">Belongs to the MET18/MMS19 family.</text>
</comment>
<evidence type="ECO:0000313" key="4">
    <source>
        <dbReference type="Proteomes" id="UP000275846"/>
    </source>
</evidence>
<dbReference type="WBParaSite" id="SSLN_0001551001-mRNA-1">
    <property type="protein sequence ID" value="SSLN_0001551001-mRNA-1"/>
    <property type="gene ID" value="SSLN_0001551001"/>
</dbReference>
<keyword evidence="1" id="KW-0963">Cytoplasm</keyword>
<comment type="subcellular location">
    <subcellularLocation>
        <location evidence="1">Cytoplasm</location>
        <location evidence="1">Cytoskeleton</location>
        <location evidence="1">Spindle</location>
    </subcellularLocation>
    <subcellularLocation>
        <location evidence="1">Nucleus</location>
    </subcellularLocation>
</comment>
<dbReference type="PANTHER" id="PTHR12891:SF0">
    <property type="entry name" value="MMS19 NUCLEOTIDE EXCISION REPAIR PROTEIN HOMOLOG"/>
    <property type="match status" value="1"/>
</dbReference>
<evidence type="ECO:0000313" key="3">
    <source>
        <dbReference type="EMBL" id="VDM01336.1"/>
    </source>
</evidence>
<reference evidence="3 4" key="2">
    <citation type="submission" date="2018-11" db="EMBL/GenBank/DDBJ databases">
        <authorList>
            <consortium name="Pathogen Informatics"/>
        </authorList>
    </citation>
    <scope>NUCLEOTIDE SEQUENCE [LARGE SCALE GENOMIC DNA]</scope>
    <source>
        <strain evidence="3 4">NST_G2</strain>
    </source>
</reference>
<feature type="domain" description="MMS19 N-terminal" evidence="2">
    <location>
        <begin position="149"/>
        <end position="212"/>
    </location>
</feature>
<dbReference type="GO" id="GO:0016226">
    <property type="term" value="P:iron-sulfur cluster assembly"/>
    <property type="evidence" value="ECO:0007669"/>
    <property type="project" value="UniProtKB-UniRule"/>
</dbReference>
<comment type="subunit">
    <text evidence="1">Component of the CIA complex.</text>
</comment>
<comment type="function">
    <text evidence="1">Key component of the cytosolic iron-sulfur protein assembly (CIA) complex, a multiprotein complex that mediates the incorporation of iron-sulfur cluster into apoproteins specifically involved in DNA metabolism and genomic integrity. In the CIA complex, MMS19 acts as an adapter between early-acting CIA components and a subset of cellular target iron-sulfur proteins.</text>
</comment>
<dbReference type="Proteomes" id="UP000275846">
    <property type="component" value="Unassembled WGS sequence"/>
</dbReference>
<dbReference type="InterPro" id="IPR039920">
    <property type="entry name" value="MMS19"/>
</dbReference>
<keyword evidence="4" id="KW-1185">Reference proteome</keyword>
<dbReference type="InterPro" id="IPR029240">
    <property type="entry name" value="MMS19_N"/>
</dbReference>
<dbReference type="STRING" id="70667.A0A183TEQ2"/>
<feature type="domain" description="MMS19 N-terminal" evidence="2">
    <location>
        <begin position="4"/>
        <end position="133"/>
    </location>
</feature>
<keyword evidence="1" id="KW-0234">DNA repair</keyword>
<dbReference type="GO" id="GO:0005819">
    <property type="term" value="C:spindle"/>
    <property type="evidence" value="ECO:0007669"/>
    <property type="project" value="UniProtKB-SubCell"/>
</dbReference>
<name>A0A183TEQ2_SCHSO</name>
<dbReference type="AlphaFoldDB" id="A0A183TEQ2"/>
<dbReference type="GO" id="GO:0097361">
    <property type="term" value="C:cytosolic [4Fe-4S] assembly targeting complex"/>
    <property type="evidence" value="ECO:0007669"/>
    <property type="project" value="UniProtKB-UniRule"/>
</dbReference>
<sequence length="429" mass="47346">MVSADPALISSLLDGLNWLSSVSQLSAKNAVKLCVDGFFSSLPIRSLSRNERKKAVHLLSTLLSNGKTREGLLQLKQEFLRGYIASVEEEKDPEILMLIFPAHCTVMRYFDLGHLEEDFFDIIAAYFPVDYSPVSLFFIQLHALSLSPHPPGKSLDLKRSDLAAKLNDCLFASRLFAGPLLLPLLLEKAGSQWSEGRSDALNLLADSLNGFQGCVETYSDFALKPPPTTVVSPLPFAHVSSYLFALCNLIRELTIQLDSFERECDATRLLAIVHGLTRAYASQPSVHTLEDFMETFLNTLWPDRKDKFIFESWFSVPPKSTLTALPNAAPQGLLADCLVAAASSAVLSASPAASSNDYALARMLLSKLFKRLAAPLITPLIQSMPEDILVTWTPHLGFLNRLMTVLLKRFAALEDAPRVAGALFFFLTH</sequence>
<dbReference type="GO" id="GO:0051604">
    <property type="term" value="P:protein maturation"/>
    <property type="evidence" value="ECO:0007669"/>
    <property type="project" value="UniProtKB-UniRule"/>
</dbReference>
<reference evidence="5" key="1">
    <citation type="submission" date="2016-06" db="UniProtKB">
        <authorList>
            <consortium name="WormBaseParasite"/>
        </authorList>
    </citation>
    <scope>IDENTIFICATION</scope>
</reference>
<organism evidence="5">
    <name type="scientific">Schistocephalus solidus</name>
    <name type="common">Tapeworm</name>
    <dbReference type="NCBI Taxonomy" id="70667"/>
    <lineage>
        <taxon>Eukaryota</taxon>
        <taxon>Metazoa</taxon>
        <taxon>Spiralia</taxon>
        <taxon>Lophotrochozoa</taxon>
        <taxon>Platyhelminthes</taxon>
        <taxon>Cestoda</taxon>
        <taxon>Eucestoda</taxon>
        <taxon>Diphyllobothriidea</taxon>
        <taxon>Diphyllobothriidae</taxon>
        <taxon>Schistocephalus</taxon>
    </lineage>
</organism>
<dbReference type="GO" id="GO:0006281">
    <property type="term" value="P:DNA repair"/>
    <property type="evidence" value="ECO:0007669"/>
    <property type="project" value="UniProtKB-UniRule"/>
</dbReference>
<keyword evidence="1" id="KW-0539">Nucleus</keyword>